<dbReference type="EMBL" id="JH971390">
    <property type="protein sequence ID" value="EKM79637.1"/>
    <property type="molecule type" value="Genomic_DNA"/>
</dbReference>
<sequence>MICASTGVIERGHIYFFYRPRVQLEEAHSLDDVRNFHMLLIPRPPEFMTAAETAQGSTGIKGKADPEKEEEAEMKVLEPGADAVPSSAPLEQAKQKYRLITIGKKRLPDPEKIGARGGRHKEVFWGTVTAQGDNLDELRSVFGPKEYNTKTRGVRHEAACRLAGRGAYAIVNGAAPTPSKRVTHLGYHLSHPPPEEMGEVQSDLGIAIASSFVVQVKNPLAPATGPQAPRGKGADYPERLMHDVFGSAEGGDKEPTRGREGYGLRFASCETIELMDFTHAQLLMIAAKPGEEGLEESLGEGRGEALSKLEEEESKESIQRVFQELGEEVKNRPAEALEGQWI</sequence>
<dbReference type="Proteomes" id="UP000008493">
    <property type="component" value="Unassembled WGS sequence"/>
</dbReference>
<dbReference type="OrthoDB" id="1028014at2759"/>
<dbReference type="KEGG" id="abp:AGABI1DRAFT74736"/>
<dbReference type="InParanoid" id="K5X9G1"/>
<dbReference type="OMA" id="GSWIVQS"/>
<dbReference type="HOGENOM" id="CLU_045837_1_0_1"/>
<dbReference type="GeneID" id="18831214"/>
<evidence type="ECO:0000313" key="2">
    <source>
        <dbReference type="EMBL" id="EKM79637.1"/>
    </source>
</evidence>
<dbReference type="eggNOG" id="ENOG502S2IV">
    <property type="taxonomic scope" value="Eukaryota"/>
</dbReference>
<name>K5X9G1_AGABU</name>
<dbReference type="AlphaFoldDB" id="K5X9G1"/>
<organism evidence="2 3">
    <name type="scientific">Agaricus bisporus var. burnettii (strain JB137-S8 / ATCC MYA-4627 / FGSC 10392)</name>
    <name type="common">White button mushroom</name>
    <dbReference type="NCBI Taxonomy" id="597362"/>
    <lineage>
        <taxon>Eukaryota</taxon>
        <taxon>Fungi</taxon>
        <taxon>Dikarya</taxon>
        <taxon>Basidiomycota</taxon>
        <taxon>Agaricomycotina</taxon>
        <taxon>Agaricomycetes</taxon>
        <taxon>Agaricomycetidae</taxon>
        <taxon>Agaricales</taxon>
        <taxon>Agaricineae</taxon>
        <taxon>Agaricaceae</taxon>
        <taxon>Agaricus</taxon>
    </lineage>
</organism>
<gene>
    <name evidence="2" type="ORF">AGABI1DRAFT_74736</name>
</gene>
<protein>
    <submittedName>
        <fullName evidence="2">Uncharacterized protein</fullName>
    </submittedName>
</protein>
<dbReference type="PANTHER" id="PTHR34776">
    <property type="entry name" value="F17F16.3 PROTEIN"/>
    <property type="match status" value="1"/>
</dbReference>
<proteinExistence type="predicted"/>
<dbReference type="RefSeq" id="XP_007329817.1">
    <property type="nucleotide sequence ID" value="XM_007329755.1"/>
</dbReference>
<evidence type="ECO:0000256" key="1">
    <source>
        <dbReference type="SAM" id="MobiDB-lite"/>
    </source>
</evidence>
<reference evidence="3" key="1">
    <citation type="journal article" date="2012" name="Proc. Natl. Acad. Sci. U.S.A.">
        <title>Genome sequence of the button mushroom Agaricus bisporus reveals mechanisms governing adaptation to a humic-rich ecological niche.</title>
        <authorList>
            <person name="Morin E."/>
            <person name="Kohler A."/>
            <person name="Baker A.R."/>
            <person name="Foulongne-Oriol M."/>
            <person name="Lombard V."/>
            <person name="Nagy L.G."/>
            <person name="Ohm R.A."/>
            <person name="Patyshakuliyeva A."/>
            <person name="Brun A."/>
            <person name="Aerts A.L."/>
            <person name="Bailey A.M."/>
            <person name="Billette C."/>
            <person name="Coutinho P.M."/>
            <person name="Deakin G."/>
            <person name="Doddapaneni H."/>
            <person name="Floudas D."/>
            <person name="Grimwood J."/>
            <person name="Hilden K."/>
            <person name="Kuees U."/>
            <person name="LaButti K.M."/>
            <person name="Lapidus A."/>
            <person name="Lindquist E.A."/>
            <person name="Lucas S.M."/>
            <person name="Murat C."/>
            <person name="Riley R.W."/>
            <person name="Salamov A.A."/>
            <person name="Schmutz J."/>
            <person name="Subramanian V."/>
            <person name="Woesten H.A.B."/>
            <person name="Xu J."/>
            <person name="Eastwood D.C."/>
            <person name="Foster G.D."/>
            <person name="Sonnenberg A.S."/>
            <person name="Cullen D."/>
            <person name="de Vries R.P."/>
            <person name="Lundell T."/>
            <person name="Hibbett D.S."/>
            <person name="Henrissat B."/>
            <person name="Burton K.S."/>
            <person name="Kerrigan R.W."/>
            <person name="Challen M.P."/>
            <person name="Grigoriev I.V."/>
            <person name="Martin F."/>
        </authorList>
    </citation>
    <scope>NUCLEOTIDE SEQUENCE [LARGE SCALE GENOMIC DNA]</scope>
    <source>
        <strain evidence="3">JB137-S8 / ATCC MYA-4627 / FGSC 10392</strain>
    </source>
</reference>
<feature type="compositionally biased region" description="Basic and acidic residues" evidence="1">
    <location>
        <begin position="299"/>
        <end position="309"/>
    </location>
</feature>
<dbReference type="PANTHER" id="PTHR34776:SF1">
    <property type="entry name" value="F17F16.3 PROTEIN"/>
    <property type="match status" value="1"/>
</dbReference>
<feature type="region of interest" description="Disordered" evidence="1">
    <location>
        <begin position="294"/>
        <end position="315"/>
    </location>
</feature>
<accession>K5X9G1</accession>
<keyword evidence="3" id="KW-1185">Reference proteome</keyword>
<evidence type="ECO:0000313" key="3">
    <source>
        <dbReference type="Proteomes" id="UP000008493"/>
    </source>
</evidence>